<dbReference type="EMBL" id="SJPF01000006">
    <property type="protein sequence ID" value="TWT30132.1"/>
    <property type="molecule type" value="Genomic_DNA"/>
</dbReference>
<dbReference type="RefSeq" id="WP_146436451.1">
    <property type="nucleotide sequence ID" value="NZ_SJPF01000006.1"/>
</dbReference>
<evidence type="ECO:0000313" key="3">
    <source>
        <dbReference type="Proteomes" id="UP000318878"/>
    </source>
</evidence>
<comment type="caution">
    <text evidence="2">The sequence shown here is derived from an EMBL/GenBank/DDBJ whole genome shotgun (WGS) entry which is preliminary data.</text>
</comment>
<feature type="compositionally biased region" description="Acidic residues" evidence="1">
    <location>
        <begin position="1"/>
        <end position="11"/>
    </location>
</feature>
<feature type="region of interest" description="Disordered" evidence="1">
    <location>
        <begin position="1"/>
        <end position="23"/>
    </location>
</feature>
<dbReference type="AlphaFoldDB" id="A0A5C5UXF1"/>
<dbReference type="OrthoDB" id="9998453at2"/>
<feature type="compositionally biased region" description="Basic and acidic residues" evidence="1">
    <location>
        <begin position="13"/>
        <end position="23"/>
    </location>
</feature>
<name>A0A5C5UXF1_9BACT</name>
<reference evidence="2 3" key="1">
    <citation type="submission" date="2019-02" db="EMBL/GenBank/DDBJ databases">
        <title>Deep-cultivation of Planctomycetes and their phenomic and genomic characterization uncovers novel biology.</title>
        <authorList>
            <person name="Wiegand S."/>
            <person name="Jogler M."/>
            <person name="Boedeker C."/>
            <person name="Pinto D."/>
            <person name="Vollmers J."/>
            <person name="Rivas-Marin E."/>
            <person name="Kohn T."/>
            <person name="Peeters S.H."/>
            <person name="Heuer A."/>
            <person name="Rast P."/>
            <person name="Oberbeckmann S."/>
            <person name="Bunk B."/>
            <person name="Jeske O."/>
            <person name="Meyerdierks A."/>
            <person name="Storesund J.E."/>
            <person name="Kallscheuer N."/>
            <person name="Luecker S."/>
            <person name="Lage O.M."/>
            <person name="Pohl T."/>
            <person name="Merkel B.J."/>
            <person name="Hornburger P."/>
            <person name="Mueller R.-W."/>
            <person name="Bruemmer F."/>
            <person name="Labrenz M."/>
            <person name="Spormann A.M."/>
            <person name="Op Den Camp H."/>
            <person name="Overmann J."/>
            <person name="Amann R."/>
            <person name="Jetten M.S.M."/>
            <person name="Mascher T."/>
            <person name="Medema M.H."/>
            <person name="Devos D.P."/>
            <person name="Kaster A.-K."/>
            <person name="Ovreas L."/>
            <person name="Rohde M."/>
            <person name="Galperin M.Y."/>
            <person name="Jogler C."/>
        </authorList>
    </citation>
    <scope>NUCLEOTIDE SEQUENCE [LARGE SCALE GENOMIC DNA]</scope>
    <source>
        <strain evidence="2 3">Enr8</strain>
    </source>
</reference>
<dbReference type="Proteomes" id="UP000318878">
    <property type="component" value="Unassembled WGS sequence"/>
</dbReference>
<evidence type="ECO:0000313" key="2">
    <source>
        <dbReference type="EMBL" id="TWT30132.1"/>
    </source>
</evidence>
<organism evidence="2 3">
    <name type="scientific">Blastopirellula retiformator</name>
    <dbReference type="NCBI Taxonomy" id="2527970"/>
    <lineage>
        <taxon>Bacteria</taxon>
        <taxon>Pseudomonadati</taxon>
        <taxon>Planctomycetota</taxon>
        <taxon>Planctomycetia</taxon>
        <taxon>Pirellulales</taxon>
        <taxon>Pirellulaceae</taxon>
        <taxon>Blastopirellula</taxon>
    </lineage>
</organism>
<accession>A0A5C5UXF1</accession>
<sequence>MNEEELDELLADGEAKEQQRRDREAVRAYEIKRERRLEEAFHELNVLPDKFHRETGEYPEYDNWPFCDPPPANYWRWYAKRMINVADVIDVDGWKANLDELEIVETNGRIALGLLHHAMNGDVDSLAKKIEKAIMRVEDGPEAKAWLVVRIVRMLTNPPKTSENETEPSPVPSEVVSRENPNEASAVPKMSTEEVIERLLCRMDAGDKFSSRRQLAKDIDSSYYRVDVAFKSTPRLQAWERTRAWKRRTHALTDKSQARHQKVNDQDDPLDKLIAQEEAEIRLRKLIERATDARKAEYLAIQSECNGNASVTLLRIKQKSDDNYNRVVDRR</sequence>
<protein>
    <submittedName>
        <fullName evidence="2">Uncharacterized protein</fullName>
    </submittedName>
</protein>
<evidence type="ECO:0000256" key="1">
    <source>
        <dbReference type="SAM" id="MobiDB-lite"/>
    </source>
</evidence>
<gene>
    <name evidence="2" type="ORF">Enr8_47910</name>
</gene>
<keyword evidence="3" id="KW-1185">Reference proteome</keyword>
<feature type="region of interest" description="Disordered" evidence="1">
    <location>
        <begin position="158"/>
        <end position="190"/>
    </location>
</feature>
<proteinExistence type="predicted"/>